<protein>
    <submittedName>
        <fullName evidence="1">Uncharacterized protein</fullName>
    </submittedName>
</protein>
<keyword evidence="2" id="KW-1185">Reference proteome</keyword>
<sequence>MKSYVFAGPSNKTDLLLNFSKILSVSGYRVILVDGTVDGRYRYCIEEGHSTPAVTEYEGFDVATGYRQFNEVEQALLEMNEDVLYDFMILDIELAEFLNTDQWLSATARVWATDYSRKTLECGKAWIKELCSQLSADRLPPFYRLYLDAVDTHIESYIWAYYEDSPIDFQGSPVSFRLDELDTAVRLENEHHRRRSFRHYSRHYKKSLAELMEMVAGFEPAETRRAIQMRERKRA</sequence>
<reference evidence="2" key="1">
    <citation type="journal article" date="2019" name="Int. J. Syst. Evol. Microbiol.">
        <title>The Global Catalogue of Microorganisms (GCM) 10K type strain sequencing project: providing services to taxonomists for standard genome sequencing and annotation.</title>
        <authorList>
            <consortium name="The Broad Institute Genomics Platform"/>
            <consortium name="The Broad Institute Genome Sequencing Center for Infectious Disease"/>
            <person name="Wu L."/>
            <person name="Ma J."/>
        </authorList>
    </citation>
    <scope>NUCLEOTIDE SEQUENCE [LARGE SCALE GENOMIC DNA]</scope>
    <source>
        <strain evidence="2">KCTC 33849</strain>
    </source>
</reference>
<dbReference type="EMBL" id="JBHUMJ010000002">
    <property type="protein sequence ID" value="MFD2701492.1"/>
    <property type="molecule type" value="Genomic_DNA"/>
</dbReference>
<gene>
    <name evidence="1" type="ORF">ACFSVM_13515</name>
</gene>
<organism evidence="1 2">
    <name type="scientific">Paenibacillus shunpengii</name>
    <dbReference type="NCBI Taxonomy" id="2054424"/>
    <lineage>
        <taxon>Bacteria</taxon>
        <taxon>Bacillati</taxon>
        <taxon>Bacillota</taxon>
        <taxon>Bacilli</taxon>
        <taxon>Bacillales</taxon>
        <taxon>Paenibacillaceae</taxon>
        <taxon>Paenibacillus</taxon>
    </lineage>
</organism>
<dbReference type="RefSeq" id="WP_076312779.1">
    <property type="nucleotide sequence ID" value="NZ_JBHUMJ010000002.1"/>
</dbReference>
<accession>A0ABW5SQY8</accession>
<evidence type="ECO:0000313" key="1">
    <source>
        <dbReference type="EMBL" id="MFD2701492.1"/>
    </source>
</evidence>
<comment type="caution">
    <text evidence="1">The sequence shown here is derived from an EMBL/GenBank/DDBJ whole genome shotgun (WGS) entry which is preliminary data.</text>
</comment>
<evidence type="ECO:0000313" key="2">
    <source>
        <dbReference type="Proteomes" id="UP001597540"/>
    </source>
</evidence>
<dbReference type="Proteomes" id="UP001597540">
    <property type="component" value="Unassembled WGS sequence"/>
</dbReference>
<name>A0ABW5SQY8_9BACL</name>
<proteinExistence type="predicted"/>